<reference evidence="3" key="1">
    <citation type="journal article" date="2019" name="Int. J. Syst. Evol. Microbiol.">
        <title>The Global Catalogue of Microorganisms (GCM) 10K type strain sequencing project: providing services to taxonomists for standard genome sequencing and annotation.</title>
        <authorList>
            <consortium name="The Broad Institute Genomics Platform"/>
            <consortium name="The Broad Institute Genome Sequencing Center for Infectious Disease"/>
            <person name="Wu L."/>
            <person name="Ma J."/>
        </authorList>
    </citation>
    <scope>NUCLEOTIDE SEQUENCE [LARGE SCALE GENOMIC DNA]</scope>
    <source>
        <strain evidence="3">CGMCC 4.7246</strain>
    </source>
</reference>
<feature type="domain" description="DUF5753" evidence="1">
    <location>
        <begin position="50"/>
        <end position="118"/>
    </location>
</feature>
<accession>A0ABW1P3Q5</accession>
<organism evidence="2 3">
    <name type="scientific">Saccharothrix lopnurensis</name>
    <dbReference type="NCBI Taxonomy" id="1670621"/>
    <lineage>
        <taxon>Bacteria</taxon>
        <taxon>Bacillati</taxon>
        <taxon>Actinomycetota</taxon>
        <taxon>Actinomycetes</taxon>
        <taxon>Pseudonocardiales</taxon>
        <taxon>Pseudonocardiaceae</taxon>
        <taxon>Saccharothrix</taxon>
    </lineage>
</organism>
<evidence type="ECO:0000313" key="3">
    <source>
        <dbReference type="Proteomes" id="UP001596220"/>
    </source>
</evidence>
<evidence type="ECO:0000313" key="2">
    <source>
        <dbReference type="EMBL" id="MFC6089718.1"/>
    </source>
</evidence>
<dbReference type="Pfam" id="PF19054">
    <property type="entry name" value="DUF5753"/>
    <property type="match status" value="1"/>
</dbReference>
<dbReference type="InterPro" id="IPR043917">
    <property type="entry name" value="DUF5753"/>
</dbReference>
<comment type="caution">
    <text evidence="2">The sequence shown here is derived from an EMBL/GenBank/DDBJ whole genome shotgun (WGS) entry which is preliminary data.</text>
</comment>
<dbReference type="RefSeq" id="WP_380635086.1">
    <property type="nucleotide sequence ID" value="NZ_JBHSQO010000008.1"/>
</dbReference>
<sequence length="171" mass="19562">MPCPRSCSLPRSTARCASATDTAGHRIRPGAAFGRSRQVAPERRAGTGPICYNNHLVHGLLQTPDYTRGLNRNFAVETRLRRQRLLQRIRVDFFLEESVLHRLVGNRAVMHDQLMHLLLSPATVRGVPIPCRYATWTALSLCWKVRISGPWSTWRPRRPTHLLAREQLQPR</sequence>
<gene>
    <name evidence="2" type="ORF">ACFP3R_10585</name>
</gene>
<proteinExistence type="predicted"/>
<keyword evidence="3" id="KW-1185">Reference proteome</keyword>
<evidence type="ECO:0000259" key="1">
    <source>
        <dbReference type="Pfam" id="PF19054"/>
    </source>
</evidence>
<name>A0ABW1P3Q5_9PSEU</name>
<dbReference type="EMBL" id="JBHSQO010000008">
    <property type="protein sequence ID" value="MFC6089718.1"/>
    <property type="molecule type" value="Genomic_DNA"/>
</dbReference>
<dbReference type="Proteomes" id="UP001596220">
    <property type="component" value="Unassembled WGS sequence"/>
</dbReference>
<protein>
    <submittedName>
        <fullName evidence="2">Scr1 family TA system antitoxin-like transcriptional regulator</fullName>
    </submittedName>
</protein>